<organism evidence="6 7">
    <name type="scientific">Halomarina oriensis</name>
    <dbReference type="NCBI Taxonomy" id="671145"/>
    <lineage>
        <taxon>Archaea</taxon>
        <taxon>Methanobacteriati</taxon>
        <taxon>Methanobacteriota</taxon>
        <taxon>Stenosarchaea group</taxon>
        <taxon>Halobacteria</taxon>
        <taxon>Halobacteriales</taxon>
        <taxon>Natronomonadaceae</taxon>
        <taxon>Halomarina</taxon>
    </lineage>
</organism>
<keyword evidence="4 6" id="KW-0067">ATP-binding</keyword>
<dbReference type="NCBIfam" id="TIGR01727">
    <property type="entry name" value="oligo_HPY"/>
    <property type="match status" value="1"/>
</dbReference>
<dbReference type="InterPro" id="IPR017871">
    <property type="entry name" value="ABC_transporter-like_CS"/>
</dbReference>
<evidence type="ECO:0000256" key="1">
    <source>
        <dbReference type="ARBA" id="ARBA00005417"/>
    </source>
</evidence>
<dbReference type="NCBIfam" id="NF008453">
    <property type="entry name" value="PRK11308.1"/>
    <property type="match status" value="1"/>
</dbReference>
<keyword evidence="2" id="KW-0813">Transport</keyword>
<dbReference type="InterPro" id="IPR027417">
    <property type="entry name" value="P-loop_NTPase"/>
</dbReference>
<dbReference type="InterPro" id="IPR003439">
    <property type="entry name" value="ABC_transporter-like_ATP-bd"/>
</dbReference>
<dbReference type="InterPro" id="IPR050319">
    <property type="entry name" value="ABC_transp_ATP-bind"/>
</dbReference>
<dbReference type="Pfam" id="PF00005">
    <property type="entry name" value="ABC_tran"/>
    <property type="match status" value="1"/>
</dbReference>
<dbReference type="InterPro" id="IPR003593">
    <property type="entry name" value="AAA+_ATPase"/>
</dbReference>
<accession>A0A6B0GF21</accession>
<dbReference type="GO" id="GO:0005524">
    <property type="term" value="F:ATP binding"/>
    <property type="evidence" value="ECO:0007669"/>
    <property type="project" value="UniProtKB-KW"/>
</dbReference>
<dbReference type="GO" id="GO:0016887">
    <property type="term" value="F:ATP hydrolysis activity"/>
    <property type="evidence" value="ECO:0007669"/>
    <property type="project" value="InterPro"/>
</dbReference>
<evidence type="ECO:0000256" key="2">
    <source>
        <dbReference type="ARBA" id="ARBA00022448"/>
    </source>
</evidence>
<dbReference type="OrthoDB" id="18209at2157"/>
<evidence type="ECO:0000256" key="4">
    <source>
        <dbReference type="ARBA" id="ARBA00022840"/>
    </source>
</evidence>
<dbReference type="PANTHER" id="PTHR43776">
    <property type="entry name" value="TRANSPORT ATP-BINDING PROTEIN"/>
    <property type="match status" value="1"/>
</dbReference>
<dbReference type="RefSeq" id="WP_158203154.1">
    <property type="nucleotide sequence ID" value="NZ_WSZK01000007.1"/>
</dbReference>
<evidence type="ECO:0000313" key="7">
    <source>
        <dbReference type="Proteomes" id="UP000451471"/>
    </source>
</evidence>
<sequence length="338" mass="37571">MSTQERTTDTDGERPDDPIVRVHELEKHFPIKGGILQRTVGHVRAVDGVSFDIQTGETLGLVGESGCGKSTLGRTMARLEEATSGSVEFDGRDVTTASKRELKAIRRNVQMIFQDPASSLNPRMTVSQIITEPMRSLTDWSKSKREDRLYQLIEEVGLSKAHLSRAPHEFSGGQQQRVAIARALSVNPQFVIADEPTSALDVSVQADILNLLKDLQDEYDLTYLFISHDLSVVRHISDRVMVMYLGEVAEIAPTERLFDAPKHPYTRALLSSIPRASAGAMDDRIVLEGTVPSPEDPPDGCRFHPRCQEYIGEVCERTDPEVEPVDGRADHVCACHHY</sequence>
<dbReference type="CDD" id="cd03257">
    <property type="entry name" value="ABC_NikE_OppD_transporters"/>
    <property type="match status" value="1"/>
</dbReference>
<feature type="domain" description="ABC transporter" evidence="5">
    <location>
        <begin position="20"/>
        <end position="270"/>
    </location>
</feature>
<dbReference type="Gene3D" id="3.40.50.300">
    <property type="entry name" value="P-loop containing nucleotide triphosphate hydrolases"/>
    <property type="match status" value="1"/>
</dbReference>
<dbReference type="FunFam" id="3.40.50.300:FF:000016">
    <property type="entry name" value="Oligopeptide ABC transporter ATP-binding component"/>
    <property type="match status" value="1"/>
</dbReference>
<evidence type="ECO:0000256" key="3">
    <source>
        <dbReference type="ARBA" id="ARBA00022741"/>
    </source>
</evidence>
<protein>
    <submittedName>
        <fullName evidence="6">Dipeptide ABC transporter ATP-binding protein</fullName>
    </submittedName>
</protein>
<comment type="caution">
    <text evidence="6">The sequence shown here is derived from an EMBL/GenBank/DDBJ whole genome shotgun (WGS) entry which is preliminary data.</text>
</comment>
<comment type="similarity">
    <text evidence="1">Belongs to the ABC transporter superfamily.</text>
</comment>
<dbReference type="Proteomes" id="UP000451471">
    <property type="component" value="Unassembled WGS sequence"/>
</dbReference>
<dbReference type="PANTHER" id="PTHR43776:SF7">
    <property type="entry name" value="D,D-DIPEPTIDE TRANSPORT ATP-BINDING PROTEIN DDPF-RELATED"/>
    <property type="match status" value="1"/>
</dbReference>
<keyword evidence="3" id="KW-0547">Nucleotide-binding</keyword>
<dbReference type="Pfam" id="PF08352">
    <property type="entry name" value="oligo_HPY"/>
    <property type="match status" value="1"/>
</dbReference>
<gene>
    <name evidence="6" type="ORF">GQS65_02775</name>
</gene>
<keyword evidence="7" id="KW-1185">Reference proteome</keyword>
<dbReference type="SUPFAM" id="SSF52540">
    <property type="entry name" value="P-loop containing nucleoside triphosphate hydrolases"/>
    <property type="match status" value="1"/>
</dbReference>
<dbReference type="SMART" id="SM00382">
    <property type="entry name" value="AAA"/>
    <property type="match status" value="1"/>
</dbReference>
<dbReference type="PROSITE" id="PS50893">
    <property type="entry name" value="ABC_TRANSPORTER_2"/>
    <property type="match status" value="1"/>
</dbReference>
<name>A0A6B0GF21_9EURY</name>
<proteinExistence type="inferred from homology"/>
<reference evidence="6 7" key="1">
    <citation type="submission" date="2019-12" db="EMBL/GenBank/DDBJ databases">
        <title>Halocatena pleomorpha gen. nov. sp. nov., an extremely halophilic archaeon of family Halobacteriaceae isolated from saltpan soil.</title>
        <authorList>
            <person name="Pal Y."/>
            <person name="Verma A."/>
            <person name="Krishnamurthi S."/>
            <person name="Kumar P."/>
        </authorList>
    </citation>
    <scope>NUCLEOTIDE SEQUENCE [LARGE SCALE GENOMIC DNA]</scope>
    <source>
        <strain evidence="6 7">JCM 16495</strain>
    </source>
</reference>
<dbReference type="GO" id="GO:0015833">
    <property type="term" value="P:peptide transport"/>
    <property type="evidence" value="ECO:0007669"/>
    <property type="project" value="InterPro"/>
</dbReference>
<dbReference type="EMBL" id="WSZK01000007">
    <property type="protein sequence ID" value="MWG33422.1"/>
    <property type="molecule type" value="Genomic_DNA"/>
</dbReference>
<evidence type="ECO:0000313" key="6">
    <source>
        <dbReference type="EMBL" id="MWG33422.1"/>
    </source>
</evidence>
<dbReference type="InterPro" id="IPR013563">
    <property type="entry name" value="Oligopep_ABC_C"/>
</dbReference>
<evidence type="ECO:0000259" key="5">
    <source>
        <dbReference type="PROSITE" id="PS50893"/>
    </source>
</evidence>
<dbReference type="AlphaFoldDB" id="A0A6B0GF21"/>
<dbReference type="GO" id="GO:0055085">
    <property type="term" value="P:transmembrane transport"/>
    <property type="evidence" value="ECO:0007669"/>
    <property type="project" value="UniProtKB-ARBA"/>
</dbReference>
<dbReference type="PROSITE" id="PS00211">
    <property type="entry name" value="ABC_TRANSPORTER_1"/>
    <property type="match status" value="1"/>
</dbReference>